<comment type="caution">
    <text evidence="2">The sequence shown here is derived from an EMBL/GenBank/DDBJ whole genome shotgun (WGS) entry which is preliminary data.</text>
</comment>
<gene>
    <name evidence="2" type="ORF">HID58_013948</name>
</gene>
<dbReference type="InterPro" id="IPR036047">
    <property type="entry name" value="F-box-like_dom_sf"/>
</dbReference>
<evidence type="ECO:0000313" key="3">
    <source>
        <dbReference type="Proteomes" id="UP000824890"/>
    </source>
</evidence>
<sequence length="644" mass="75141">MKRHSSSLSPDAKIRKLQHPIVDDDCISELPDDLLRKILSKLSTEEAVMTILLSSLWMDLWKWRPHFVLDMKRILDKTSTKLWEKISAQLASSMDKRRHGELHYTSRCDDGTLQNWIQHAIRVKHTKDLTVNYIHDRKRRYRGTHLLDMLPKIFSHPSLTSLFSLIFFDSKAMKRHSSSLSSSSPDAKIRKLHHPIIDDDCISELPDDLLRMILSKLPTEEAVMTILLSSLWMDLWKWRPHFVLDMKRILDKTPTKLWYKVSDQLASSMDKTFRQHRGDLESCTITSRCNDVTLQNWIRRATRVKHTKDLTLNYIHGHKRRYRGTHMVDFLPEIFSHPSLTSLSLSGYTLERRRAFINCGNLKTLKLLNMFLFRVSTLRHVLAACSSLEVIVLEIFFVSGLGVLKIGNKNLKFLQVTFPDYVERIEVNAPCLDVLDIRDIKCESKNNFILTAPNIQFDRNYWVSRCVYRPHISYNVSELVQETKHTWYELLMSDFHGMPRHGTLSVSIDITNPKEVKILKELLLMWTTYKMIELEILFKTNNASREEEGDCFSDGIAHGKLWEDAAPFPNAEFRVYKVWMYNFDGSSKEEFAFASRIVMQKTVMMKMMIETSSYPPMKKLEVEAAVAKLMELPKGNEDLSIECF</sequence>
<dbReference type="EMBL" id="JAGKQM010000004">
    <property type="protein sequence ID" value="KAH0928221.1"/>
    <property type="molecule type" value="Genomic_DNA"/>
</dbReference>
<dbReference type="InterPro" id="IPR001810">
    <property type="entry name" value="F-box_dom"/>
</dbReference>
<feature type="domain" description="F-box" evidence="1">
    <location>
        <begin position="30"/>
        <end position="70"/>
    </location>
</feature>
<evidence type="ECO:0000313" key="2">
    <source>
        <dbReference type="EMBL" id="KAH0928221.1"/>
    </source>
</evidence>
<dbReference type="SUPFAM" id="SSF52047">
    <property type="entry name" value="RNI-like"/>
    <property type="match status" value="1"/>
</dbReference>
<dbReference type="InterPro" id="IPR044997">
    <property type="entry name" value="F-box_plant"/>
</dbReference>
<dbReference type="PANTHER" id="PTHR32153">
    <property type="entry name" value="OJ000223_09.16 PROTEIN"/>
    <property type="match status" value="1"/>
</dbReference>
<dbReference type="InterPro" id="IPR032675">
    <property type="entry name" value="LRR_dom_sf"/>
</dbReference>
<feature type="domain" description="F-box" evidence="1">
    <location>
        <begin position="205"/>
        <end position="245"/>
    </location>
</feature>
<protein>
    <recommendedName>
        <fullName evidence="1">F-box domain-containing protein</fullName>
    </recommendedName>
</protein>
<keyword evidence="3" id="KW-1185">Reference proteome</keyword>
<reference evidence="2 3" key="1">
    <citation type="submission" date="2021-05" db="EMBL/GenBank/DDBJ databases">
        <title>Genome Assembly of Synthetic Allotetraploid Brassica napus Reveals Homoeologous Exchanges between Subgenomes.</title>
        <authorList>
            <person name="Davis J.T."/>
        </authorList>
    </citation>
    <scope>NUCLEOTIDE SEQUENCE [LARGE SCALE GENOMIC DNA]</scope>
    <source>
        <strain evidence="3">cv. Da-Ae</strain>
        <tissue evidence="2">Seedling</tissue>
    </source>
</reference>
<dbReference type="InterPro" id="IPR055411">
    <property type="entry name" value="LRR_FXL15/At3g58940/PEG3-like"/>
</dbReference>
<name>A0ABQ8DIC6_BRANA</name>
<organism evidence="2 3">
    <name type="scientific">Brassica napus</name>
    <name type="common">Rape</name>
    <dbReference type="NCBI Taxonomy" id="3708"/>
    <lineage>
        <taxon>Eukaryota</taxon>
        <taxon>Viridiplantae</taxon>
        <taxon>Streptophyta</taxon>
        <taxon>Embryophyta</taxon>
        <taxon>Tracheophyta</taxon>
        <taxon>Spermatophyta</taxon>
        <taxon>Magnoliopsida</taxon>
        <taxon>eudicotyledons</taxon>
        <taxon>Gunneridae</taxon>
        <taxon>Pentapetalae</taxon>
        <taxon>rosids</taxon>
        <taxon>malvids</taxon>
        <taxon>Brassicales</taxon>
        <taxon>Brassicaceae</taxon>
        <taxon>Brassiceae</taxon>
        <taxon>Brassica</taxon>
    </lineage>
</organism>
<dbReference type="Proteomes" id="UP000824890">
    <property type="component" value="Unassembled WGS sequence"/>
</dbReference>
<dbReference type="SUPFAM" id="SSF81383">
    <property type="entry name" value="F-box domain"/>
    <property type="match status" value="2"/>
</dbReference>
<accession>A0ABQ8DIC6</accession>
<dbReference type="SMART" id="SM00256">
    <property type="entry name" value="FBOX"/>
    <property type="match status" value="2"/>
</dbReference>
<dbReference type="Gene3D" id="3.80.10.10">
    <property type="entry name" value="Ribonuclease Inhibitor"/>
    <property type="match status" value="1"/>
</dbReference>
<proteinExistence type="predicted"/>
<dbReference type="Pfam" id="PF00646">
    <property type="entry name" value="F-box"/>
    <property type="match status" value="2"/>
</dbReference>
<evidence type="ECO:0000259" key="1">
    <source>
        <dbReference type="SMART" id="SM00256"/>
    </source>
</evidence>
<dbReference type="Pfam" id="PF24758">
    <property type="entry name" value="LRR_At5g56370"/>
    <property type="match status" value="1"/>
</dbReference>